<feature type="coiled-coil region" evidence="1">
    <location>
        <begin position="108"/>
        <end position="166"/>
    </location>
</feature>
<feature type="compositionally biased region" description="Basic and acidic residues" evidence="2">
    <location>
        <begin position="204"/>
        <end position="229"/>
    </location>
</feature>
<dbReference type="Proteomes" id="UP001163046">
    <property type="component" value="Unassembled WGS sequence"/>
</dbReference>
<evidence type="ECO:0000313" key="3">
    <source>
        <dbReference type="EMBL" id="KAJ7380872.1"/>
    </source>
</evidence>
<organism evidence="3 4">
    <name type="scientific">Desmophyllum pertusum</name>
    <dbReference type="NCBI Taxonomy" id="174260"/>
    <lineage>
        <taxon>Eukaryota</taxon>
        <taxon>Metazoa</taxon>
        <taxon>Cnidaria</taxon>
        <taxon>Anthozoa</taxon>
        <taxon>Hexacorallia</taxon>
        <taxon>Scleractinia</taxon>
        <taxon>Caryophylliina</taxon>
        <taxon>Caryophylliidae</taxon>
        <taxon>Desmophyllum</taxon>
    </lineage>
</organism>
<protein>
    <submittedName>
        <fullName evidence="3">Uncharacterized protein</fullName>
    </submittedName>
</protein>
<comment type="caution">
    <text evidence="3">The sequence shown here is derived from an EMBL/GenBank/DDBJ whole genome shotgun (WGS) entry which is preliminary data.</text>
</comment>
<feature type="compositionally biased region" description="Polar residues" evidence="2">
    <location>
        <begin position="194"/>
        <end position="203"/>
    </location>
</feature>
<dbReference type="OrthoDB" id="2135133at2759"/>
<feature type="region of interest" description="Disordered" evidence="2">
    <location>
        <begin position="194"/>
        <end position="235"/>
    </location>
</feature>
<dbReference type="AlphaFoldDB" id="A0A9W9ZFU0"/>
<name>A0A9W9ZFU0_9CNID</name>
<dbReference type="EMBL" id="MU826351">
    <property type="protein sequence ID" value="KAJ7380872.1"/>
    <property type="molecule type" value="Genomic_DNA"/>
</dbReference>
<evidence type="ECO:0000256" key="1">
    <source>
        <dbReference type="SAM" id="Coils"/>
    </source>
</evidence>
<proteinExistence type="predicted"/>
<keyword evidence="1" id="KW-0175">Coiled coil</keyword>
<gene>
    <name evidence="3" type="ORF">OS493_004455</name>
</gene>
<sequence>METFEAETRELISTIIENELQQLTKSIDEKMKIWTEKNASETQKSCEDLLSRLKIEQLDPVLERVRSPDGAKVKYVDIMNGWSKIKNEYISEAVGAKDVMADVFFKFNQHLQEEVMKYEQLLRQMKDYDDNLSKEKIEAAYKEKEIRRLEEQLAKLEQQEEAWKDKYLKHMIEKQEEDRARERTDNIKVQTQLQEQFKASSARESQKQDYLKRMIEKQEEDRARERSDNSKVQTQLQEQLNAVLAREKKK</sequence>
<accession>A0A9W9ZFU0</accession>
<evidence type="ECO:0000256" key="2">
    <source>
        <dbReference type="SAM" id="MobiDB-lite"/>
    </source>
</evidence>
<reference evidence="3" key="1">
    <citation type="submission" date="2023-01" db="EMBL/GenBank/DDBJ databases">
        <title>Genome assembly of the deep-sea coral Lophelia pertusa.</title>
        <authorList>
            <person name="Herrera S."/>
            <person name="Cordes E."/>
        </authorList>
    </citation>
    <scope>NUCLEOTIDE SEQUENCE</scope>
    <source>
        <strain evidence="3">USNM1676648</strain>
        <tissue evidence="3">Polyp</tissue>
    </source>
</reference>
<evidence type="ECO:0000313" key="4">
    <source>
        <dbReference type="Proteomes" id="UP001163046"/>
    </source>
</evidence>
<keyword evidence="4" id="KW-1185">Reference proteome</keyword>